<keyword evidence="2" id="KW-0812">Transmembrane</keyword>
<organism evidence="3 4">
    <name type="scientific">Falsiroseomonas algicola</name>
    <dbReference type="NCBI Taxonomy" id="2716930"/>
    <lineage>
        <taxon>Bacteria</taxon>
        <taxon>Pseudomonadati</taxon>
        <taxon>Pseudomonadota</taxon>
        <taxon>Alphaproteobacteria</taxon>
        <taxon>Acetobacterales</taxon>
        <taxon>Roseomonadaceae</taxon>
        <taxon>Falsiroseomonas</taxon>
    </lineage>
</organism>
<dbReference type="AlphaFoldDB" id="A0A6M1LL09"/>
<feature type="transmembrane region" description="Helical" evidence="2">
    <location>
        <begin position="226"/>
        <end position="250"/>
    </location>
</feature>
<feature type="transmembrane region" description="Helical" evidence="2">
    <location>
        <begin position="70"/>
        <end position="89"/>
    </location>
</feature>
<accession>A0A6M1LL09</accession>
<feature type="transmembrane region" description="Helical" evidence="2">
    <location>
        <begin position="256"/>
        <end position="273"/>
    </location>
</feature>
<feature type="region of interest" description="Disordered" evidence="1">
    <location>
        <begin position="312"/>
        <end position="331"/>
    </location>
</feature>
<keyword evidence="2" id="KW-1133">Transmembrane helix</keyword>
<evidence type="ECO:0000256" key="1">
    <source>
        <dbReference type="SAM" id="MobiDB-lite"/>
    </source>
</evidence>
<feature type="transmembrane region" description="Helical" evidence="2">
    <location>
        <begin position="29"/>
        <end position="50"/>
    </location>
</feature>
<keyword evidence="2" id="KW-0472">Membrane</keyword>
<dbReference type="EMBL" id="JAAIKB010000004">
    <property type="protein sequence ID" value="NGM21001.1"/>
    <property type="molecule type" value="Genomic_DNA"/>
</dbReference>
<keyword evidence="4" id="KW-1185">Reference proteome</keyword>
<dbReference type="RefSeq" id="WP_164694882.1">
    <property type="nucleotide sequence ID" value="NZ_JAAIKB010000004.1"/>
</dbReference>
<proteinExistence type="predicted"/>
<evidence type="ECO:0000313" key="3">
    <source>
        <dbReference type="EMBL" id="NGM21001.1"/>
    </source>
</evidence>
<comment type="caution">
    <text evidence="3">The sequence shown here is derived from an EMBL/GenBank/DDBJ whole genome shotgun (WGS) entry which is preliminary data.</text>
</comment>
<dbReference type="Proteomes" id="UP000475385">
    <property type="component" value="Unassembled WGS sequence"/>
</dbReference>
<name>A0A6M1LL09_9PROT</name>
<sequence length="376" mass="40964">MTEPPAALRQALLAGEEVLWHGRPHPIAGIGWTVFVSLFGLLLLLLIARSGGTAAMTMNDVPVHDPATRWTMRLLFMAVATATTLFFPYRVLRRLSTIYAVTDRRVLVLAGIGLPPSVQSFPPRSIWGTERPDKPSADAIGRLLILRAKPRQKRDRAVEWLVEFSEIRDDIGAQAAINGLVAAPRALIGHRPAAIVRPEGLAASLHWSLRPGERLVWAAEPDRARYALGALVPALVMALFLAPFVVAFLTGSVFDPFMLILAAVVAAGPVLAWRDAARLVFAITTERVIIQQRRKRRTGEVAWPLAAIESIHRSPPKGRSGSLALRDGRRPDHDGHPARLVLRALPDAAAAEAALFVALDGPRRDEAARSRQDALA</sequence>
<evidence type="ECO:0008006" key="5">
    <source>
        <dbReference type="Google" id="ProtNLM"/>
    </source>
</evidence>
<reference evidence="3 4" key="2">
    <citation type="submission" date="2020-03" db="EMBL/GenBank/DDBJ databases">
        <title>Roseomonas stagni sp. nov., isolated from pond water in Japan.</title>
        <authorList>
            <person name="Furuhata K."/>
            <person name="Miyamoto H."/>
            <person name="Goto K."/>
        </authorList>
    </citation>
    <scope>NUCLEOTIDE SEQUENCE [LARGE SCALE GENOMIC DNA]</scope>
    <source>
        <strain evidence="3 4">PeD5</strain>
    </source>
</reference>
<evidence type="ECO:0000313" key="4">
    <source>
        <dbReference type="Proteomes" id="UP000475385"/>
    </source>
</evidence>
<protein>
    <recommendedName>
        <fullName evidence="5">PH domain-containing protein</fullName>
    </recommendedName>
</protein>
<reference evidence="3 4" key="1">
    <citation type="submission" date="2020-02" db="EMBL/GenBank/DDBJ databases">
        <authorList>
            <person name="Kim H.M."/>
            <person name="Jeon C.O."/>
        </authorList>
    </citation>
    <scope>NUCLEOTIDE SEQUENCE [LARGE SCALE GENOMIC DNA]</scope>
    <source>
        <strain evidence="3 4">PeD5</strain>
    </source>
</reference>
<gene>
    <name evidence="3" type="ORF">G3576_13335</name>
</gene>
<evidence type="ECO:0000256" key="2">
    <source>
        <dbReference type="SAM" id="Phobius"/>
    </source>
</evidence>